<name>A0AAV7UM10_PLEWA</name>
<organism evidence="2 3">
    <name type="scientific">Pleurodeles waltl</name>
    <name type="common">Iberian ribbed newt</name>
    <dbReference type="NCBI Taxonomy" id="8319"/>
    <lineage>
        <taxon>Eukaryota</taxon>
        <taxon>Metazoa</taxon>
        <taxon>Chordata</taxon>
        <taxon>Craniata</taxon>
        <taxon>Vertebrata</taxon>
        <taxon>Euteleostomi</taxon>
        <taxon>Amphibia</taxon>
        <taxon>Batrachia</taxon>
        <taxon>Caudata</taxon>
        <taxon>Salamandroidea</taxon>
        <taxon>Salamandridae</taxon>
        <taxon>Pleurodelinae</taxon>
        <taxon>Pleurodeles</taxon>
    </lineage>
</organism>
<evidence type="ECO:0000256" key="1">
    <source>
        <dbReference type="SAM" id="MobiDB-lite"/>
    </source>
</evidence>
<proteinExistence type="predicted"/>
<accession>A0AAV7UM10</accession>
<comment type="caution">
    <text evidence="2">The sequence shown here is derived from an EMBL/GenBank/DDBJ whole genome shotgun (WGS) entry which is preliminary data.</text>
</comment>
<evidence type="ECO:0000313" key="3">
    <source>
        <dbReference type="Proteomes" id="UP001066276"/>
    </source>
</evidence>
<gene>
    <name evidence="2" type="ORF">NDU88_006625</name>
</gene>
<dbReference type="EMBL" id="JANPWB010000005">
    <property type="protein sequence ID" value="KAJ1189883.1"/>
    <property type="molecule type" value="Genomic_DNA"/>
</dbReference>
<dbReference type="Proteomes" id="UP001066276">
    <property type="component" value="Chromosome 3_1"/>
</dbReference>
<reference evidence="2" key="1">
    <citation type="journal article" date="2022" name="bioRxiv">
        <title>Sequencing and chromosome-scale assembly of the giantPleurodeles waltlgenome.</title>
        <authorList>
            <person name="Brown T."/>
            <person name="Elewa A."/>
            <person name="Iarovenko S."/>
            <person name="Subramanian E."/>
            <person name="Araus A.J."/>
            <person name="Petzold A."/>
            <person name="Susuki M."/>
            <person name="Suzuki K.-i.T."/>
            <person name="Hayashi T."/>
            <person name="Toyoda A."/>
            <person name="Oliveira C."/>
            <person name="Osipova E."/>
            <person name="Leigh N.D."/>
            <person name="Simon A."/>
            <person name="Yun M.H."/>
        </authorList>
    </citation>
    <scope>NUCLEOTIDE SEQUENCE</scope>
    <source>
        <strain evidence="2">20211129_DDA</strain>
        <tissue evidence="2">Liver</tissue>
    </source>
</reference>
<protein>
    <submittedName>
        <fullName evidence="2">Uncharacterized protein</fullName>
    </submittedName>
</protein>
<evidence type="ECO:0000313" key="2">
    <source>
        <dbReference type="EMBL" id="KAJ1189883.1"/>
    </source>
</evidence>
<feature type="compositionally biased region" description="Basic and acidic residues" evidence="1">
    <location>
        <begin position="36"/>
        <end position="45"/>
    </location>
</feature>
<feature type="region of interest" description="Disordered" evidence="1">
    <location>
        <begin position="14"/>
        <end position="46"/>
    </location>
</feature>
<keyword evidence="3" id="KW-1185">Reference proteome</keyword>
<dbReference type="AlphaFoldDB" id="A0AAV7UM10"/>
<sequence length="117" mass="13042">MDFPRLAPPHVYAGRWSAPGSPREFGGKSPPGAPKVRRERDHSDRQGMTAVLTQKYALDHKLLAHYSRLLDSVMHDYFSSSLSIDKGTFIMMGALLTLSAEHSVFAVIQKRKSTPTM</sequence>